<dbReference type="InterPro" id="IPR005119">
    <property type="entry name" value="LysR_subst-bd"/>
</dbReference>
<organism evidence="6 7">
    <name type="scientific">Plastoroseomonas arctica</name>
    <dbReference type="NCBI Taxonomy" id="1509237"/>
    <lineage>
        <taxon>Bacteria</taxon>
        <taxon>Pseudomonadati</taxon>
        <taxon>Pseudomonadota</taxon>
        <taxon>Alphaproteobacteria</taxon>
        <taxon>Acetobacterales</taxon>
        <taxon>Acetobacteraceae</taxon>
        <taxon>Plastoroseomonas</taxon>
    </lineage>
</organism>
<comment type="caution">
    <text evidence="6">The sequence shown here is derived from an EMBL/GenBank/DDBJ whole genome shotgun (WGS) entry which is preliminary data.</text>
</comment>
<dbReference type="InterPro" id="IPR036388">
    <property type="entry name" value="WH-like_DNA-bd_sf"/>
</dbReference>
<evidence type="ECO:0000256" key="2">
    <source>
        <dbReference type="ARBA" id="ARBA00023015"/>
    </source>
</evidence>
<keyword evidence="2" id="KW-0805">Transcription regulation</keyword>
<dbReference type="GO" id="GO:0003677">
    <property type="term" value="F:DNA binding"/>
    <property type="evidence" value="ECO:0007669"/>
    <property type="project" value="UniProtKB-KW"/>
</dbReference>
<dbReference type="EMBL" id="JAAEDH010000010">
    <property type="protein sequence ID" value="MBR0655524.1"/>
    <property type="molecule type" value="Genomic_DNA"/>
</dbReference>
<keyword evidence="7" id="KW-1185">Reference proteome</keyword>
<proteinExistence type="inferred from homology"/>
<dbReference type="InterPro" id="IPR050389">
    <property type="entry name" value="LysR-type_TF"/>
</dbReference>
<dbReference type="RefSeq" id="WP_211874357.1">
    <property type="nucleotide sequence ID" value="NZ_JAAEDH010000010.1"/>
</dbReference>
<dbReference type="PANTHER" id="PTHR30118">
    <property type="entry name" value="HTH-TYPE TRANSCRIPTIONAL REGULATOR LEUO-RELATED"/>
    <property type="match status" value="1"/>
</dbReference>
<feature type="domain" description="HTH lysR-type" evidence="5">
    <location>
        <begin position="9"/>
        <end position="66"/>
    </location>
</feature>
<dbReference type="InterPro" id="IPR036390">
    <property type="entry name" value="WH_DNA-bd_sf"/>
</dbReference>
<dbReference type="Pfam" id="PF03466">
    <property type="entry name" value="LysR_substrate"/>
    <property type="match status" value="1"/>
</dbReference>
<dbReference type="InterPro" id="IPR000847">
    <property type="entry name" value="LysR_HTH_N"/>
</dbReference>
<dbReference type="Gene3D" id="3.40.190.10">
    <property type="entry name" value="Periplasmic binding protein-like II"/>
    <property type="match status" value="2"/>
</dbReference>
<comment type="similarity">
    <text evidence="1">Belongs to the LysR transcriptional regulatory family.</text>
</comment>
<keyword evidence="3" id="KW-0238">DNA-binding</keyword>
<dbReference type="Gene3D" id="1.10.10.10">
    <property type="entry name" value="Winged helix-like DNA-binding domain superfamily/Winged helix DNA-binding domain"/>
    <property type="match status" value="1"/>
</dbReference>
<protein>
    <submittedName>
        <fullName evidence="6">LysR family transcriptional regulator</fullName>
    </submittedName>
</protein>
<keyword evidence="4" id="KW-0804">Transcription</keyword>
<evidence type="ECO:0000256" key="1">
    <source>
        <dbReference type="ARBA" id="ARBA00009437"/>
    </source>
</evidence>
<dbReference type="AlphaFoldDB" id="A0AAF1K3E3"/>
<evidence type="ECO:0000313" key="6">
    <source>
        <dbReference type="EMBL" id="MBR0655524.1"/>
    </source>
</evidence>
<accession>A0AAF1K3E3</accession>
<dbReference type="SUPFAM" id="SSF46785">
    <property type="entry name" value="Winged helix' DNA-binding domain"/>
    <property type="match status" value="1"/>
</dbReference>
<reference evidence="6" key="2">
    <citation type="journal article" date="2021" name="Syst. Appl. Microbiol.">
        <title>Roseomonas hellenica sp. nov., isolated from roots of wild-growing Alkanna tinctoria.</title>
        <authorList>
            <person name="Rat A."/>
            <person name="Naranjo H.D."/>
            <person name="Lebbe L."/>
            <person name="Cnockaert M."/>
            <person name="Krigas N."/>
            <person name="Grigoriadou K."/>
            <person name="Maloupa E."/>
            <person name="Willems A."/>
        </authorList>
    </citation>
    <scope>NUCLEOTIDE SEQUENCE</scope>
    <source>
        <strain evidence="6">LMG 28251</strain>
    </source>
</reference>
<evidence type="ECO:0000259" key="5">
    <source>
        <dbReference type="PROSITE" id="PS50931"/>
    </source>
</evidence>
<dbReference type="SUPFAM" id="SSF53850">
    <property type="entry name" value="Periplasmic binding protein-like II"/>
    <property type="match status" value="1"/>
</dbReference>
<dbReference type="GO" id="GO:0003700">
    <property type="term" value="F:DNA-binding transcription factor activity"/>
    <property type="evidence" value="ECO:0007669"/>
    <property type="project" value="InterPro"/>
</dbReference>
<sequence length="312" mass="33711">MNTIHSAALDLNLLKIFDAVMQTRSVSRAAALLGVGQSAVSHGLARLREVTRDPLFVRTGGRMEPTVRAQRIAEPMREALMLATRVLSPDVAEPFDPGLGRTVFTIGAGDYAASVLLTALLAEIASSGWDIGLSVCPLDRRTASDLLDAGEIDMALGLLPKVQPWQERQVLFEESHACLFDGAQLGLAPPIERADFARLPHIVPSLHGEFTSFVDGALETDGLGRRCIMATAHFLSIPLMLKTVPAIATLPIRLSVACANAAALTVSPLPFAGPRFDVSMLWHKRDSASAAHQWLRHRIATHNPPEQSRSKQ</sequence>
<reference evidence="6" key="1">
    <citation type="submission" date="2020-01" db="EMBL/GenBank/DDBJ databases">
        <authorList>
            <person name="Rat A."/>
        </authorList>
    </citation>
    <scope>NUCLEOTIDE SEQUENCE</scope>
    <source>
        <strain evidence="6">LMG 28251</strain>
    </source>
</reference>
<dbReference type="PANTHER" id="PTHR30118:SF15">
    <property type="entry name" value="TRANSCRIPTIONAL REGULATORY PROTEIN"/>
    <property type="match status" value="1"/>
</dbReference>
<dbReference type="PROSITE" id="PS50931">
    <property type="entry name" value="HTH_LYSR"/>
    <property type="match status" value="1"/>
</dbReference>
<name>A0AAF1K3E3_9PROT</name>
<gene>
    <name evidence="6" type="ORF">GXW79_10565</name>
</gene>
<evidence type="ECO:0000313" key="7">
    <source>
        <dbReference type="Proteomes" id="UP001196068"/>
    </source>
</evidence>
<evidence type="ECO:0000256" key="4">
    <source>
        <dbReference type="ARBA" id="ARBA00023163"/>
    </source>
</evidence>
<dbReference type="Pfam" id="PF00126">
    <property type="entry name" value="HTH_1"/>
    <property type="match status" value="1"/>
</dbReference>
<evidence type="ECO:0000256" key="3">
    <source>
        <dbReference type="ARBA" id="ARBA00023125"/>
    </source>
</evidence>
<dbReference type="Proteomes" id="UP001196068">
    <property type="component" value="Unassembled WGS sequence"/>
</dbReference>